<evidence type="ECO:0000256" key="3">
    <source>
        <dbReference type="ARBA" id="ARBA00023163"/>
    </source>
</evidence>
<organism evidence="5 6">
    <name type="scientific">Candidatus Eubacterium faecale</name>
    <dbReference type="NCBI Taxonomy" id="2838568"/>
    <lineage>
        <taxon>Bacteria</taxon>
        <taxon>Bacillati</taxon>
        <taxon>Bacillota</taxon>
        <taxon>Clostridia</taxon>
        <taxon>Eubacteriales</taxon>
        <taxon>Eubacteriaceae</taxon>
        <taxon>Eubacterium</taxon>
    </lineage>
</organism>
<dbReference type="GO" id="GO:0043565">
    <property type="term" value="F:sequence-specific DNA binding"/>
    <property type="evidence" value="ECO:0007669"/>
    <property type="project" value="InterPro"/>
</dbReference>
<dbReference type="InterPro" id="IPR018060">
    <property type="entry name" value="HTH_AraC"/>
</dbReference>
<dbReference type="InterPro" id="IPR014710">
    <property type="entry name" value="RmlC-like_jellyroll"/>
</dbReference>
<dbReference type="GO" id="GO:0003700">
    <property type="term" value="F:DNA-binding transcription factor activity"/>
    <property type="evidence" value="ECO:0007669"/>
    <property type="project" value="InterPro"/>
</dbReference>
<keyword evidence="1" id="KW-0805">Transcription regulation</keyword>
<dbReference type="PRINTS" id="PR00032">
    <property type="entry name" value="HTHARAC"/>
</dbReference>
<proteinExistence type="predicted"/>
<dbReference type="EMBL" id="DWXN01000003">
    <property type="protein sequence ID" value="HJB74440.1"/>
    <property type="molecule type" value="Genomic_DNA"/>
</dbReference>
<evidence type="ECO:0000259" key="4">
    <source>
        <dbReference type="PROSITE" id="PS01124"/>
    </source>
</evidence>
<dbReference type="InterPro" id="IPR009057">
    <property type="entry name" value="Homeodomain-like_sf"/>
</dbReference>
<dbReference type="Gene3D" id="2.60.120.10">
    <property type="entry name" value="Jelly Rolls"/>
    <property type="match status" value="1"/>
</dbReference>
<keyword evidence="2" id="KW-0238">DNA-binding</keyword>
<evidence type="ECO:0000256" key="2">
    <source>
        <dbReference type="ARBA" id="ARBA00023125"/>
    </source>
</evidence>
<dbReference type="Gene3D" id="1.10.10.60">
    <property type="entry name" value="Homeodomain-like"/>
    <property type="match status" value="1"/>
</dbReference>
<dbReference type="PANTHER" id="PTHR43280">
    <property type="entry name" value="ARAC-FAMILY TRANSCRIPTIONAL REGULATOR"/>
    <property type="match status" value="1"/>
</dbReference>
<keyword evidence="3" id="KW-0804">Transcription</keyword>
<accession>A0A9D2MGN9</accession>
<dbReference type="PANTHER" id="PTHR43280:SF2">
    <property type="entry name" value="HTH-TYPE TRANSCRIPTIONAL REGULATOR EXSA"/>
    <property type="match status" value="1"/>
</dbReference>
<comment type="caution">
    <text evidence="5">The sequence shown here is derived from an EMBL/GenBank/DDBJ whole genome shotgun (WGS) entry which is preliminary data.</text>
</comment>
<evidence type="ECO:0000313" key="6">
    <source>
        <dbReference type="Proteomes" id="UP000823877"/>
    </source>
</evidence>
<name>A0A9D2MGN9_9FIRM</name>
<dbReference type="SUPFAM" id="SSF51215">
    <property type="entry name" value="Regulatory protein AraC"/>
    <property type="match status" value="1"/>
</dbReference>
<evidence type="ECO:0000256" key="1">
    <source>
        <dbReference type="ARBA" id="ARBA00023015"/>
    </source>
</evidence>
<dbReference type="InterPro" id="IPR020449">
    <property type="entry name" value="Tscrpt_reg_AraC-type_HTH"/>
</dbReference>
<dbReference type="Pfam" id="PF02311">
    <property type="entry name" value="AraC_binding"/>
    <property type="match status" value="1"/>
</dbReference>
<dbReference type="PROSITE" id="PS01124">
    <property type="entry name" value="HTH_ARAC_FAMILY_2"/>
    <property type="match status" value="1"/>
</dbReference>
<dbReference type="Proteomes" id="UP000823877">
    <property type="component" value="Unassembled WGS sequence"/>
</dbReference>
<dbReference type="SMART" id="SM00342">
    <property type="entry name" value="HTH_ARAC"/>
    <property type="match status" value="1"/>
</dbReference>
<reference evidence="5" key="2">
    <citation type="submission" date="2021-04" db="EMBL/GenBank/DDBJ databases">
        <authorList>
            <person name="Gilroy R."/>
        </authorList>
    </citation>
    <scope>NUCLEOTIDE SEQUENCE</scope>
    <source>
        <strain evidence="5">CHK188-16595</strain>
    </source>
</reference>
<dbReference type="InterPro" id="IPR003313">
    <property type="entry name" value="AraC-bd"/>
</dbReference>
<dbReference type="AlphaFoldDB" id="A0A9D2MGN9"/>
<protein>
    <submittedName>
        <fullName evidence="5">AraC family transcriptional regulator</fullName>
    </submittedName>
</protein>
<feature type="domain" description="HTH araC/xylS-type" evidence="4">
    <location>
        <begin position="170"/>
        <end position="268"/>
    </location>
</feature>
<dbReference type="InterPro" id="IPR037923">
    <property type="entry name" value="HTH-like"/>
</dbReference>
<reference evidence="5" key="1">
    <citation type="journal article" date="2021" name="PeerJ">
        <title>Extensive microbial diversity within the chicken gut microbiome revealed by metagenomics and culture.</title>
        <authorList>
            <person name="Gilroy R."/>
            <person name="Ravi A."/>
            <person name="Getino M."/>
            <person name="Pursley I."/>
            <person name="Horton D.L."/>
            <person name="Alikhan N.F."/>
            <person name="Baker D."/>
            <person name="Gharbi K."/>
            <person name="Hall N."/>
            <person name="Watson M."/>
            <person name="Adriaenssens E.M."/>
            <person name="Foster-Nyarko E."/>
            <person name="Jarju S."/>
            <person name="Secka A."/>
            <person name="Antonio M."/>
            <person name="Oren A."/>
            <person name="Chaudhuri R.R."/>
            <person name="La Ragione R."/>
            <person name="Hildebrand F."/>
            <person name="Pallen M.J."/>
        </authorList>
    </citation>
    <scope>NUCLEOTIDE SEQUENCE</scope>
    <source>
        <strain evidence="5">CHK188-16595</strain>
    </source>
</reference>
<dbReference type="SUPFAM" id="SSF46689">
    <property type="entry name" value="Homeodomain-like"/>
    <property type="match status" value="2"/>
</dbReference>
<evidence type="ECO:0000313" key="5">
    <source>
        <dbReference type="EMBL" id="HJB74440.1"/>
    </source>
</evidence>
<sequence length="271" mass="31822">MFENIKRISIPTPDKINLNPLSINFVGETLCDEKFDISRDCSDLTSFEYIVDGYGTLEINGKVFHPKKGDIFFLPMGSKHHYYSQKENGWHKYFISFYGKLADALIENYLPADTYIFEGCFLEKNFSHIFDIAFNTEDLAEAEQLLRVELFKIFSAIYEKKAVGQLDFAERIKRNIDNHLDDEFNLDALCSYMNYSKNHIINVFSEQFGKTPYQYYLECKINLAKYYLLNTNMRVTEIAYALSYSNPQYFSICFKKFTGYSPRDFRLNAKM</sequence>
<gene>
    <name evidence="5" type="ORF">IAA37_02050</name>
</gene>
<dbReference type="Pfam" id="PF12833">
    <property type="entry name" value="HTH_18"/>
    <property type="match status" value="1"/>
</dbReference>